<proteinExistence type="predicted"/>
<dbReference type="NCBIfam" id="NF008653">
    <property type="entry name" value="PRK11650.1"/>
    <property type="match status" value="1"/>
</dbReference>
<keyword evidence="2" id="KW-0547">Nucleotide-binding</keyword>
<keyword evidence="4" id="KW-0175">Coiled coil</keyword>
<dbReference type="EMBL" id="CP031517">
    <property type="protein sequence ID" value="QOS38964.1"/>
    <property type="molecule type" value="Genomic_DNA"/>
</dbReference>
<accession>A0A7M1XHR1</accession>
<dbReference type="SMART" id="SM00382">
    <property type="entry name" value="AAA"/>
    <property type="match status" value="1"/>
</dbReference>
<dbReference type="AlphaFoldDB" id="A0A7M1XHR1"/>
<dbReference type="Gene3D" id="3.40.50.300">
    <property type="entry name" value="P-loop containing nucleotide triphosphate hydrolases"/>
    <property type="match status" value="1"/>
</dbReference>
<evidence type="ECO:0000259" key="5">
    <source>
        <dbReference type="PROSITE" id="PS50893"/>
    </source>
</evidence>
<evidence type="ECO:0000313" key="6">
    <source>
        <dbReference type="EMBL" id="QOS38964.1"/>
    </source>
</evidence>
<dbReference type="InterPro" id="IPR027417">
    <property type="entry name" value="P-loop_NTPase"/>
</dbReference>
<gene>
    <name evidence="6" type="ORF">DYE49_00225</name>
</gene>
<keyword evidence="3 6" id="KW-0067">ATP-binding</keyword>
<evidence type="ECO:0000256" key="2">
    <source>
        <dbReference type="ARBA" id="ARBA00022741"/>
    </source>
</evidence>
<dbReference type="GO" id="GO:0016887">
    <property type="term" value="F:ATP hydrolysis activity"/>
    <property type="evidence" value="ECO:0007669"/>
    <property type="project" value="InterPro"/>
</dbReference>
<dbReference type="InterPro" id="IPR012340">
    <property type="entry name" value="NA-bd_OB-fold"/>
</dbReference>
<dbReference type="KEGG" id="trc:DYE49_00225"/>
<dbReference type="PROSITE" id="PS00211">
    <property type="entry name" value="ABC_TRANSPORTER_1"/>
    <property type="match status" value="1"/>
</dbReference>
<evidence type="ECO:0000256" key="1">
    <source>
        <dbReference type="ARBA" id="ARBA00022448"/>
    </source>
</evidence>
<dbReference type="FunFam" id="3.40.50.300:FF:000042">
    <property type="entry name" value="Maltose/maltodextrin ABC transporter, ATP-binding protein"/>
    <property type="match status" value="1"/>
</dbReference>
<dbReference type="SUPFAM" id="SSF52540">
    <property type="entry name" value="P-loop containing nucleoside triphosphate hydrolases"/>
    <property type="match status" value="1"/>
</dbReference>
<organism evidence="6 7">
    <name type="scientific">Treponema rectale</name>
    <dbReference type="NCBI Taxonomy" id="744512"/>
    <lineage>
        <taxon>Bacteria</taxon>
        <taxon>Pseudomonadati</taxon>
        <taxon>Spirochaetota</taxon>
        <taxon>Spirochaetia</taxon>
        <taxon>Spirochaetales</taxon>
        <taxon>Treponemataceae</taxon>
        <taxon>Treponema</taxon>
    </lineage>
</organism>
<reference evidence="6 7" key="1">
    <citation type="submission" date="2018-08" db="EMBL/GenBank/DDBJ databases">
        <title>The first complete genome of Treponema rectale (CHPAT), a commensal spirochete of the bovine rectum.</title>
        <authorList>
            <person name="Staton G.J."/>
            <person name="Clegg S.R."/>
            <person name="Carter S.D."/>
            <person name="Radford A.D."/>
            <person name="Darby A."/>
            <person name="Hall N."/>
            <person name="Birtles R.J."/>
            <person name="Evans N.J."/>
        </authorList>
    </citation>
    <scope>NUCLEOTIDE SEQUENCE [LARGE SCALE GENOMIC DNA]</scope>
    <source>
        <strain evidence="6 7">CHPA</strain>
    </source>
</reference>
<dbReference type="InterPro" id="IPR015855">
    <property type="entry name" value="ABC_transpr_MalK-like"/>
</dbReference>
<dbReference type="Gene3D" id="2.40.50.140">
    <property type="entry name" value="Nucleic acid-binding proteins"/>
    <property type="match status" value="2"/>
</dbReference>
<evidence type="ECO:0000256" key="3">
    <source>
        <dbReference type="ARBA" id="ARBA00022840"/>
    </source>
</evidence>
<dbReference type="Gene3D" id="2.40.50.100">
    <property type="match status" value="1"/>
</dbReference>
<dbReference type="GO" id="GO:0140359">
    <property type="term" value="F:ABC-type transporter activity"/>
    <property type="evidence" value="ECO:0007669"/>
    <property type="project" value="InterPro"/>
</dbReference>
<dbReference type="PROSITE" id="PS50893">
    <property type="entry name" value="ABC_TRANSPORTER_2"/>
    <property type="match status" value="1"/>
</dbReference>
<feature type="coiled-coil region" evidence="4">
    <location>
        <begin position="543"/>
        <end position="639"/>
    </location>
</feature>
<dbReference type="InterPro" id="IPR003593">
    <property type="entry name" value="AAA+_ATPase"/>
</dbReference>
<dbReference type="PANTHER" id="PTHR43875:SF1">
    <property type="entry name" value="OSMOPROTECTIVE COMPOUNDS UPTAKE ATP-BINDING PROTEIN GGTA"/>
    <property type="match status" value="1"/>
</dbReference>
<dbReference type="SUPFAM" id="SSF50331">
    <property type="entry name" value="MOP-like"/>
    <property type="match status" value="2"/>
</dbReference>
<evidence type="ECO:0000256" key="4">
    <source>
        <dbReference type="SAM" id="Coils"/>
    </source>
</evidence>
<dbReference type="GO" id="GO:0005524">
    <property type="term" value="F:ATP binding"/>
    <property type="evidence" value="ECO:0007669"/>
    <property type="project" value="UniProtKB-KW"/>
</dbReference>
<dbReference type="InterPro" id="IPR047641">
    <property type="entry name" value="ABC_transpr_MalK/UgpC-like"/>
</dbReference>
<dbReference type="GO" id="GO:0055052">
    <property type="term" value="C:ATP-binding cassette (ABC) transporter complex, substrate-binding subunit-containing"/>
    <property type="evidence" value="ECO:0007669"/>
    <property type="project" value="TreeGrafter"/>
</dbReference>
<dbReference type="InterPro" id="IPR003439">
    <property type="entry name" value="ABC_transporter-like_ATP-bd"/>
</dbReference>
<protein>
    <submittedName>
        <fullName evidence="6">sn-glycerol-3-phosphate ABC transporter ATP-binding protein UgpC</fullName>
    </submittedName>
</protein>
<feature type="coiled-coil region" evidence="4">
    <location>
        <begin position="680"/>
        <end position="732"/>
    </location>
</feature>
<name>A0A7M1XHR1_9SPIR</name>
<dbReference type="Pfam" id="PF00005">
    <property type="entry name" value="ABC_tran"/>
    <property type="match status" value="1"/>
</dbReference>
<dbReference type="GO" id="GO:0008643">
    <property type="term" value="P:carbohydrate transport"/>
    <property type="evidence" value="ECO:0007669"/>
    <property type="project" value="InterPro"/>
</dbReference>
<keyword evidence="1" id="KW-0813">Transport</keyword>
<evidence type="ECO:0000313" key="7">
    <source>
        <dbReference type="Proteomes" id="UP000593591"/>
    </source>
</evidence>
<dbReference type="Proteomes" id="UP000593591">
    <property type="component" value="Chromosome"/>
</dbReference>
<sequence>MASLKLEHIYKVYPNGTKAVNDISLDIKNGEFIVFVGPSGCGKSTTLRMIAGLEEITAGELYIDSDIVNDVEPKDRDIAMVFQNYALYPHMTVFENMAFGLRLSHVPNDIIQEKVLWAADILGIKDYLDRKPRNMSGGQRQRVALGRAILRNPRVMLLDEPLSNLDAKLRTQMRTEIAKLHQKLKTTFIYVTHDQTEAMTLGDRVVVMKGGRIQQVDTPKNLYNYPSNKFVAGFIGTPQMNFFPVTLLRDGDKVKVFFKDNEETMNVEYNKLIKVLPEFLDGKHDITLGIRCESISIVKENTIGAIKVKVSHFEELGSECLVYGSLRFDDDSIDSTKAQIIIRVNNVDNIKPGDIIYAKFDMEKTYFFDDVSEDTIIPRIPEYNSIDVAIKDNKMLLLGHSLDLPAVLDTPDMDLAELRIPTDSILLNKPGMKAKVMMVEEIGKDRLVHLSSDNRIFFALAKEEDEIQVGSEIDVALDFTRLTLVNKEDDAILFEPIAAFDPFAATFYNYQSVIAKDNNPAFVSYRDDKIKAASDYMDAKIILENQNYDKQKLELENTNLEEKKNKALSDYESLLASNKEKMQSINLDINAQLKELKEKFEADKKEAKLKNEALFKEKKEKEEAEYRTFKENNSDKEALKRRSDEYHMFKDNYLLDKENTLNLVINGLSMDYEAKVSSLKASKRRNIDLLKKEIKDAKHALKYANNPLLYLEKEHQARLSELTKEKKEAVLRAGFVFFMEFAHGYYNLCSDIISNKLIQGLGTRVFSKRFKVEMPHDAYIISNDDEGINVTVENTLDYSNVYFVRCSYVDSMNQEQTLYIKSDKPYKMGEKLRLKFDLTRSQITETDMNIRLY</sequence>
<dbReference type="CDD" id="cd03301">
    <property type="entry name" value="ABC_MalK_N"/>
    <property type="match status" value="1"/>
</dbReference>
<dbReference type="PANTHER" id="PTHR43875">
    <property type="entry name" value="MALTODEXTRIN IMPORT ATP-BINDING PROTEIN MSMX"/>
    <property type="match status" value="1"/>
</dbReference>
<dbReference type="InterPro" id="IPR017871">
    <property type="entry name" value="ABC_transporter-like_CS"/>
</dbReference>
<dbReference type="InterPro" id="IPR008995">
    <property type="entry name" value="Mo/tungstate-bd_C_term_dom"/>
</dbReference>
<feature type="domain" description="ABC transporter" evidence="5">
    <location>
        <begin position="4"/>
        <end position="235"/>
    </location>
</feature>